<gene>
    <name evidence="1" type="ORF">SAMN05216287_0022</name>
</gene>
<dbReference type="Proteomes" id="UP000243778">
    <property type="component" value="Unassembled WGS sequence"/>
</dbReference>
<dbReference type="EMBL" id="FNNU01000001">
    <property type="protein sequence ID" value="SDW05481.1"/>
    <property type="molecule type" value="Genomic_DNA"/>
</dbReference>
<name>A0A1H2QE75_9PSED</name>
<proteinExistence type="predicted"/>
<evidence type="ECO:0000313" key="1">
    <source>
        <dbReference type="EMBL" id="SDW05481.1"/>
    </source>
</evidence>
<protein>
    <submittedName>
        <fullName evidence="1">Uncharacterized protein</fullName>
    </submittedName>
</protein>
<reference evidence="2" key="1">
    <citation type="submission" date="2016-10" db="EMBL/GenBank/DDBJ databases">
        <authorList>
            <person name="Varghese N."/>
            <person name="Submissions S."/>
        </authorList>
    </citation>
    <scope>NUCLEOTIDE SEQUENCE [LARGE SCALE GENOMIC DNA]</scope>
    <source>
        <strain evidence="2">NRRL B-59562</strain>
    </source>
</reference>
<dbReference type="AlphaFoldDB" id="A0A1H2QE75"/>
<keyword evidence="2" id="KW-1185">Reference proteome</keyword>
<dbReference type="STRING" id="1007099.SAMN05216287_0022"/>
<sequence>MTTYRRSFDDSRYAWRFTRFATAIPLERTTTR</sequence>
<organism evidence="1 2">
    <name type="scientific">Pseudomonas kuykendallii</name>
    <dbReference type="NCBI Taxonomy" id="1007099"/>
    <lineage>
        <taxon>Bacteria</taxon>
        <taxon>Pseudomonadati</taxon>
        <taxon>Pseudomonadota</taxon>
        <taxon>Gammaproteobacteria</taxon>
        <taxon>Pseudomonadales</taxon>
        <taxon>Pseudomonadaceae</taxon>
        <taxon>Pseudomonas</taxon>
    </lineage>
</organism>
<evidence type="ECO:0000313" key="2">
    <source>
        <dbReference type="Proteomes" id="UP000243778"/>
    </source>
</evidence>
<accession>A0A1H2QE75</accession>